<evidence type="ECO:0000256" key="3">
    <source>
        <dbReference type="ARBA" id="ARBA00022722"/>
    </source>
</evidence>
<evidence type="ECO:0000313" key="8">
    <source>
        <dbReference type="EMBL" id="OHA35112.1"/>
    </source>
</evidence>
<dbReference type="Pfam" id="PF07927">
    <property type="entry name" value="HicA_toxin"/>
    <property type="match status" value="1"/>
</dbReference>
<organism evidence="8 9">
    <name type="scientific">Candidatus Taylorbacteria bacterium RIFCSPLOWO2_01_FULL_48_100</name>
    <dbReference type="NCBI Taxonomy" id="1802322"/>
    <lineage>
        <taxon>Bacteria</taxon>
        <taxon>Candidatus Tayloriibacteriota</taxon>
    </lineage>
</organism>
<evidence type="ECO:0000256" key="5">
    <source>
        <dbReference type="ARBA" id="ARBA00022801"/>
    </source>
</evidence>
<dbReference type="InterPro" id="IPR038570">
    <property type="entry name" value="HicA_sf"/>
</dbReference>
<evidence type="ECO:0000256" key="1">
    <source>
        <dbReference type="ARBA" id="ARBA00006620"/>
    </source>
</evidence>
<keyword evidence="3" id="KW-0540">Nuclease</keyword>
<keyword evidence="7" id="KW-0346">Stress response</keyword>
<evidence type="ECO:0000313" key="9">
    <source>
        <dbReference type="Proteomes" id="UP000177797"/>
    </source>
</evidence>
<dbReference type="AlphaFoldDB" id="A0A1G2NIE5"/>
<dbReference type="GO" id="GO:0016787">
    <property type="term" value="F:hydrolase activity"/>
    <property type="evidence" value="ECO:0007669"/>
    <property type="project" value="UniProtKB-KW"/>
</dbReference>
<dbReference type="Gene3D" id="3.30.920.30">
    <property type="entry name" value="Hypothetical protein"/>
    <property type="match status" value="1"/>
</dbReference>
<dbReference type="InterPro" id="IPR012933">
    <property type="entry name" value="HicA_mRNA_interferase"/>
</dbReference>
<dbReference type="EMBL" id="MHSA01000001">
    <property type="protein sequence ID" value="OHA35112.1"/>
    <property type="molecule type" value="Genomic_DNA"/>
</dbReference>
<evidence type="ECO:0008006" key="10">
    <source>
        <dbReference type="Google" id="ProtNLM"/>
    </source>
</evidence>
<evidence type="ECO:0000256" key="6">
    <source>
        <dbReference type="ARBA" id="ARBA00022884"/>
    </source>
</evidence>
<name>A0A1G2NIE5_9BACT</name>
<keyword evidence="5" id="KW-0378">Hydrolase</keyword>
<dbReference type="GO" id="GO:0004519">
    <property type="term" value="F:endonuclease activity"/>
    <property type="evidence" value="ECO:0007669"/>
    <property type="project" value="UniProtKB-KW"/>
</dbReference>
<protein>
    <recommendedName>
        <fullName evidence="10">Toxin HicA</fullName>
    </recommendedName>
</protein>
<keyword evidence="6" id="KW-0694">RNA-binding</keyword>
<sequence>MARLPNLKTKKLLAVLKRAGFVPYDQEGSHLYLRHSLTKITTSVPMHSGEINRSLMKLIIKQAGLSENEFRKYL</sequence>
<gene>
    <name evidence="8" type="ORF">A2938_01705</name>
</gene>
<evidence type="ECO:0000256" key="4">
    <source>
        <dbReference type="ARBA" id="ARBA00022759"/>
    </source>
</evidence>
<keyword evidence="4" id="KW-0255">Endonuclease</keyword>
<dbReference type="Proteomes" id="UP000177797">
    <property type="component" value="Unassembled WGS sequence"/>
</dbReference>
<proteinExistence type="inferred from homology"/>
<dbReference type="SUPFAM" id="SSF54786">
    <property type="entry name" value="YcfA/nrd intein domain"/>
    <property type="match status" value="1"/>
</dbReference>
<accession>A0A1G2NIE5</accession>
<comment type="caution">
    <text evidence="8">The sequence shown here is derived from an EMBL/GenBank/DDBJ whole genome shotgun (WGS) entry which is preliminary data.</text>
</comment>
<keyword evidence="2" id="KW-1277">Toxin-antitoxin system</keyword>
<evidence type="ECO:0000256" key="2">
    <source>
        <dbReference type="ARBA" id="ARBA00022649"/>
    </source>
</evidence>
<dbReference type="GO" id="GO:0003729">
    <property type="term" value="F:mRNA binding"/>
    <property type="evidence" value="ECO:0007669"/>
    <property type="project" value="InterPro"/>
</dbReference>
<comment type="similarity">
    <text evidence="1">Belongs to the HicA mRNA interferase family.</text>
</comment>
<evidence type="ECO:0000256" key="7">
    <source>
        <dbReference type="ARBA" id="ARBA00023016"/>
    </source>
</evidence>
<reference evidence="8 9" key="1">
    <citation type="journal article" date="2016" name="Nat. Commun.">
        <title>Thousands of microbial genomes shed light on interconnected biogeochemical processes in an aquifer system.</title>
        <authorList>
            <person name="Anantharaman K."/>
            <person name="Brown C.T."/>
            <person name="Hug L.A."/>
            <person name="Sharon I."/>
            <person name="Castelle C.J."/>
            <person name="Probst A.J."/>
            <person name="Thomas B.C."/>
            <person name="Singh A."/>
            <person name="Wilkins M.J."/>
            <person name="Karaoz U."/>
            <person name="Brodie E.L."/>
            <person name="Williams K.H."/>
            <person name="Hubbard S.S."/>
            <person name="Banfield J.F."/>
        </authorList>
    </citation>
    <scope>NUCLEOTIDE SEQUENCE [LARGE SCALE GENOMIC DNA]</scope>
</reference>